<dbReference type="EMBL" id="CP024723">
    <property type="protein sequence ID" value="ATV25518.1"/>
    <property type="molecule type" value="Genomic_DNA"/>
</dbReference>
<dbReference type="Pfam" id="PF13173">
    <property type="entry name" value="AAA_14"/>
    <property type="match status" value="1"/>
</dbReference>
<reference evidence="3 7" key="1">
    <citation type="submission" date="2015-07" db="EMBL/GenBank/DDBJ databases">
        <title>Complete genome sequence of Prevotella intermedia strain 17-2.</title>
        <authorList>
            <person name="Nambu T."/>
        </authorList>
    </citation>
    <scope>NUCLEOTIDE SEQUENCE [LARGE SCALE GENOMIC DNA]</scope>
    <source>
        <strain evidence="3 7">17-2</strain>
    </source>
</reference>
<dbReference type="Proteomes" id="UP000231201">
    <property type="component" value="Unassembled WGS sequence"/>
</dbReference>
<reference evidence="5 9" key="3">
    <citation type="submission" date="2017-11" db="EMBL/GenBank/DDBJ databases">
        <title>Genome sequencing of Prevotella intermedia KCOM 2698.</title>
        <authorList>
            <person name="Kook J.-K."/>
            <person name="Park S.-N."/>
            <person name="Lim Y.K."/>
        </authorList>
    </citation>
    <scope>NUCLEOTIDE SEQUENCE [LARGE SCALE GENOMIC DNA]</scope>
    <source>
        <strain evidence="5 9">KCOM 2698</strain>
    </source>
</reference>
<evidence type="ECO:0000313" key="9">
    <source>
        <dbReference type="Proteomes" id="UP000229102"/>
    </source>
</evidence>
<dbReference type="InterPro" id="IPR036390">
    <property type="entry name" value="WH_DNA-bd_sf"/>
</dbReference>
<evidence type="ECO:0000313" key="2">
    <source>
        <dbReference type="EMBL" id="ATV25518.1"/>
    </source>
</evidence>
<evidence type="ECO:0000313" key="7">
    <source>
        <dbReference type="Proteomes" id="UP000067008"/>
    </source>
</evidence>
<dbReference type="InterPro" id="IPR027417">
    <property type="entry name" value="P-loop_NTPase"/>
</dbReference>
<accession>A0A1P8JL03</accession>
<dbReference type="InterPro" id="IPR041682">
    <property type="entry name" value="AAA_14"/>
</dbReference>
<gene>
    <name evidence="4" type="ORF">CLI71_09950</name>
    <name evidence="5" type="ORF">CTM53_00890</name>
    <name evidence="6" type="ORF">CTM59_01585</name>
    <name evidence="2" type="ORF">CTM62_01450</name>
    <name evidence="3" type="ORF">PI172_1155</name>
</gene>
<dbReference type="EMBL" id="PENF01000001">
    <property type="protein sequence ID" value="PJI19503.1"/>
    <property type="molecule type" value="Genomic_DNA"/>
</dbReference>
<evidence type="ECO:0000313" key="3">
    <source>
        <dbReference type="EMBL" id="BAR95883.1"/>
    </source>
</evidence>
<evidence type="ECO:0000313" key="8">
    <source>
        <dbReference type="Proteomes" id="UP000219058"/>
    </source>
</evidence>
<dbReference type="RefSeq" id="WP_014710040.1">
    <property type="nucleotide sequence ID" value="NZ_AP014925.1"/>
</dbReference>
<name>A0A1P8JL03_PREIN</name>
<dbReference type="EMBL" id="AP014925">
    <property type="protein sequence ID" value="BAR95883.1"/>
    <property type="molecule type" value="Genomic_DNA"/>
</dbReference>
<reference evidence="4 8" key="2">
    <citation type="submission" date="2017-09" db="EMBL/GenBank/DDBJ databases">
        <title>Phase variable restriction modification systems are present in the genome sequences of periodontal pathogens Prevotella intermedia, Tannerella forsythia and Porphyromonas gingivalis.</title>
        <authorList>
            <person name="Haigh R.D."/>
            <person name="Crawford L."/>
            <person name="Ralph J."/>
            <person name="Wanford J."/>
            <person name="Vartoukian S.R."/>
            <person name="Hijazib K."/>
            <person name="Wade W."/>
            <person name="Oggioni M.R."/>
        </authorList>
    </citation>
    <scope>NUCLEOTIDE SEQUENCE [LARGE SCALE GENOMIC DNA]</scope>
    <source>
        <strain evidence="4 8">WW2834</strain>
    </source>
</reference>
<evidence type="ECO:0000313" key="11">
    <source>
        <dbReference type="Proteomes" id="UP000231201"/>
    </source>
</evidence>
<evidence type="ECO:0000313" key="10">
    <source>
        <dbReference type="Proteomes" id="UP000229630"/>
    </source>
</evidence>
<protein>
    <submittedName>
        <fullName evidence="6">AAA family ATPase</fullName>
    </submittedName>
    <submittedName>
        <fullName evidence="3">ATPase component BioM of energizing module of biotin ECF transporter</fullName>
    </submittedName>
</protein>
<evidence type="ECO:0000313" key="5">
    <source>
        <dbReference type="EMBL" id="PJI19503.1"/>
    </source>
</evidence>
<dbReference type="Proteomes" id="UP000219058">
    <property type="component" value="Unassembled WGS sequence"/>
</dbReference>
<organism evidence="6 11">
    <name type="scientific">Prevotella intermedia</name>
    <dbReference type="NCBI Taxonomy" id="28131"/>
    <lineage>
        <taxon>Bacteria</taxon>
        <taxon>Pseudomonadati</taxon>
        <taxon>Bacteroidota</taxon>
        <taxon>Bacteroidia</taxon>
        <taxon>Bacteroidales</taxon>
        <taxon>Prevotellaceae</taxon>
        <taxon>Prevotella</taxon>
    </lineage>
</organism>
<feature type="domain" description="AAA" evidence="1">
    <location>
        <begin position="31"/>
        <end position="155"/>
    </location>
</feature>
<evidence type="ECO:0000313" key="4">
    <source>
        <dbReference type="EMBL" id="PDP59133.1"/>
    </source>
</evidence>
<proteinExistence type="predicted"/>
<dbReference type="SUPFAM" id="SSF52540">
    <property type="entry name" value="P-loop containing nucleoside triphosphate hydrolases"/>
    <property type="match status" value="1"/>
</dbReference>
<reference evidence="6 11" key="4">
    <citation type="submission" date="2017-11" db="EMBL/GenBank/DDBJ databases">
        <title>Genome sequencing of Prevotella intermedia KCOM 2833.</title>
        <authorList>
            <person name="Kook J.-K."/>
            <person name="Park S.-N."/>
            <person name="Lim Y.K."/>
        </authorList>
    </citation>
    <scope>NUCLEOTIDE SEQUENCE [LARGE SCALE GENOMIC DNA]</scope>
    <source>
        <strain evidence="6 11">KCOM 2833</strain>
    </source>
</reference>
<dbReference type="EMBL" id="NSLY01000030">
    <property type="protein sequence ID" value="PDP59133.1"/>
    <property type="molecule type" value="Genomic_DNA"/>
</dbReference>
<dbReference type="OMA" id="PNWNQEL"/>
<dbReference type="Proteomes" id="UP000229630">
    <property type="component" value="Chromosome 1"/>
</dbReference>
<dbReference type="EMBL" id="PENH01000001">
    <property type="protein sequence ID" value="PJI24850.1"/>
    <property type="molecule type" value="Genomic_DNA"/>
</dbReference>
<sequence length="394" mass="46315">MDAFFRTHAYLVEHNHAPVRRMLMDEIDWNDRMIGIKGTRGVGKTTFLLQYAKERFGANDRQCLYINMNNFYFQERGIADFAGDFYRGGGKVLLIDQVFKQPNWSSELRKCYDNYPELKIVFTGSSVMRLKEENPELNGIVKSYNLRGFSFREFLNYMSGHNFPTYSLDDIIKNHEQIAMQILPKVSPLKYFQDYIHHGYYPFFLENRNYSENLLKTMNMMTEVDILLIKQIELKYLTKIKTLFYLLALEGPKSPNISNLAKEINTSRATVMNYIKYLSDSRLINIIYPVGQEFPKKPAKVIMNNSNLIYAIYPIHVEQQDVMETFFVNALLSGHLVNEGNKQGNYIIDENKRFRICDAENTKMRLNNETIYARYNTEIGKDNKIPLWLFGFLY</sequence>
<dbReference type="PANTHER" id="PTHR42990:SF1">
    <property type="entry name" value="AAA+ ATPASE DOMAIN-CONTAINING PROTEIN"/>
    <property type="match status" value="1"/>
</dbReference>
<dbReference type="AlphaFoldDB" id="A0A1P8JL03"/>
<dbReference type="Proteomes" id="UP000229102">
    <property type="component" value="Unassembled WGS sequence"/>
</dbReference>
<dbReference type="Proteomes" id="UP000067008">
    <property type="component" value="Chromosome 2"/>
</dbReference>
<evidence type="ECO:0000259" key="1">
    <source>
        <dbReference type="Pfam" id="PF13173"/>
    </source>
</evidence>
<evidence type="ECO:0000313" key="6">
    <source>
        <dbReference type="EMBL" id="PJI24850.1"/>
    </source>
</evidence>
<reference evidence="2 10" key="5">
    <citation type="submission" date="2017-11" db="EMBL/GenBank/DDBJ databases">
        <title>Genome sequencing of Prevotella intermedia KCOM 2837.</title>
        <authorList>
            <person name="Kook J.-K."/>
            <person name="Park S.-N."/>
            <person name="Lim Y.K."/>
        </authorList>
    </citation>
    <scope>NUCLEOTIDE SEQUENCE [LARGE SCALE GENOMIC DNA]</scope>
    <source>
        <strain evidence="2 10">KCOM 2837</strain>
    </source>
</reference>
<dbReference type="PANTHER" id="PTHR42990">
    <property type="entry name" value="ATPASE"/>
    <property type="match status" value="1"/>
</dbReference>
<dbReference type="SUPFAM" id="SSF46785">
    <property type="entry name" value="Winged helix' DNA-binding domain"/>
    <property type="match status" value="1"/>
</dbReference>